<dbReference type="SUPFAM" id="SSF52833">
    <property type="entry name" value="Thioredoxin-like"/>
    <property type="match status" value="1"/>
</dbReference>
<evidence type="ECO:0000313" key="3">
    <source>
        <dbReference type="Proteomes" id="UP000198705"/>
    </source>
</evidence>
<dbReference type="PROSITE" id="PS51352">
    <property type="entry name" value="THIOREDOXIN_2"/>
    <property type="match status" value="1"/>
</dbReference>
<accession>A0A1I5CF58</accession>
<dbReference type="Gene3D" id="3.40.30.10">
    <property type="entry name" value="Glutaredoxin"/>
    <property type="match status" value="1"/>
</dbReference>
<dbReference type="InterPro" id="IPR013740">
    <property type="entry name" value="Redoxin"/>
</dbReference>
<dbReference type="InterPro" id="IPR050553">
    <property type="entry name" value="Thioredoxin_ResA/DsbE_sf"/>
</dbReference>
<dbReference type="AlphaFoldDB" id="A0A1I5CF58"/>
<feature type="domain" description="Thioredoxin" evidence="1">
    <location>
        <begin position="50"/>
        <end position="187"/>
    </location>
</feature>
<keyword evidence="3" id="KW-1185">Reference proteome</keyword>
<dbReference type="CDD" id="cd02966">
    <property type="entry name" value="TlpA_like_family"/>
    <property type="match status" value="1"/>
</dbReference>
<dbReference type="GO" id="GO:0016491">
    <property type="term" value="F:oxidoreductase activity"/>
    <property type="evidence" value="ECO:0007669"/>
    <property type="project" value="InterPro"/>
</dbReference>
<organism evidence="2 3">
    <name type="scientific">Bizionia echini</name>
    <dbReference type="NCBI Taxonomy" id="649333"/>
    <lineage>
        <taxon>Bacteria</taxon>
        <taxon>Pseudomonadati</taxon>
        <taxon>Bacteroidota</taxon>
        <taxon>Flavobacteriia</taxon>
        <taxon>Flavobacteriales</taxon>
        <taxon>Flavobacteriaceae</taxon>
        <taxon>Bizionia</taxon>
    </lineage>
</organism>
<evidence type="ECO:0000259" key="1">
    <source>
        <dbReference type="PROSITE" id="PS51352"/>
    </source>
</evidence>
<dbReference type="OrthoDB" id="9815205at2"/>
<sequence length="189" mass="21493">MKKPKFTLSNIIFVVVIALLIIPQTRQPIQIFLQKGLAMISPSEISADKRENLESYDNWKLIDSNGNQYDFKQAQGKVVFINFWATWCPPCIAEMPSIDNLYADYNDQVVFLLVSNEESNIINDFKSKNAYNFEFYQSVTNVPDQFQTSSIPQTYLIDKSGAIVMDKSGAANWNSDSVRKLLDDLLASD</sequence>
<dbReference type="STRING" id="649333.SAMN04487989_10535"/>
<proteinExistence type="predicted"/>
<dbReference type="Pfam" id="PF08534">
    <property type="entry name" value="Redoxin"/>
    <property type="match status" value="1"/>
</dbReference>
<dbReference type="InterPro" id="IPR036249">
    <property type="entry name" value="Thioredoxin-like_sf"/>
</dbReference>
<dbReference type="GO" id="GO:0016853">
    <property type="term" value="F:isomerase activity"/>
    <property type="evidence" value="ECO:0007669"/>
    <property type="project" value="UniProtKB-KW"/>
</dbReference>
<dbReference type="PANTHER" id="PTHR42852">
    <property type="entry name" value="THIOL:DISULFIDE INTERCHANGE PROTEIN DSBE"/>
    <property type="match status" value="1"/>
</dbReference>
<dbReference type="Proteomes" id="UP000198705">
    <property type="component" value="Unassembled WGS sequence"/>
</dbReference>
<gene>
    <name evidence="2" type="ORF">SAMN04487989_10535</name>
</gene>
<dbReference type="PANTHER" id="PTHR42852:SF17">
    <property type="entry name" value="THIOREDOXIN-LIKE PROTEIN HI_1115"/>
    <property type="match status" value="1"/>
</dbReference>
<name>A0A1I5CF58_9FLAO</name>
<evidence type="ECO:0000313" key="2">
    <source>
        <dbReference type="EMBL" id="SFN85514.1"/>
    </source>
</evidence>
<protein>
    <submittedName>
        <fullName evidence="2">Thiol-disulfide isomerase or thioredoxin</fullName>
    </submittedName>
</protein>
<reference evidence="3" key="1">
    <citation type="submission" date="2016-10" db="EMBL/GenBank/DDBJ databases">
        <authorList>
            <person name="Varghese N."/>
            <person name="Submissions S."/>
        </authorList>
    </citation>
    <scope>NUCLEOTIDE SEQUENCE [LARGE SCALE GENOMIC DNA]</scope>
    <source>
        <strain evidence="3">DSM 23925</strain>
    </source>
</reference>
<dbReference type="EMBL" id="FOVN01000005">
    <property type="protein sequence ID" value="SFN85514.1"/>
    <property type="molecule type" value="Genomic_DNA"/>
</dbReference>
<dbReference type="RefSeq" id="WP_092208740.1">
    <property type="nucleotide sequence ID" value="NZ_FOVN01000005.1"/>
</dbReference>
<dbReference type="InterPro" id="IPR013766">
    <property type="entry name" value="Thioredoxin_domain"/>
</dbReference>
<keyword evidence="2" id="KW-0413">Isomerase</keyword>